<organism evidence="1 2">
    <name type="scientific">Chlamydomonas schloesseri</name>
    <dbReference type="NCBI Taxonomy" id="2026947"/>
    <lineage>
        <taxon>Eukaryota</taxon>
        <taxon>Viridiplantae</taxon>
        <taxon>Chlorophyta</taxon>
        <taxon>core chlorophytes</taxon>
        <taxon>Chlorophyceae</taxon>
        <taxon>CS clade</taxon>
        <taxon>Chlamydomonadales</taxon>
        <taxon>Chlamydomonadaceae</taxon>
        <taxon>Chlamydomonas</taxon>
    </lineage>
</organism>
<name>A0A835TA46_9CHLO</name>
<keyword evidence="2" id="KW-1185">Reference proteome</keyword>
<evidence type="ECO:0000313" key="1">
    <source>
        <dbReference type="EMBL" id="KAG2439877.1"/>
    </source>
</evidence>
<evidence type="ECO:0000313" key="2">
    <source>
        <dbReference type="Proteomes" id="UP000613740"/>
    </source>
</evidence>
<comment type="caution">
    <text evidence="1">The sequence shown here is derived from an EMBL/GenBank/DDBJ whole genome shotgun (WGS) entry which is preliminary data.</text>
</comment>
<accession>A0A835TA46</accession>
<sequence>MSYSWHPGILASRRDPVERLATTVKESYGPLVAAFKALEKSEAKVRNRGAAPLVRNAKTVKEEKKAKDGETAAGMVLVQLMNEHITNVRLLKQMYKMHLEMPAMAFAAAAAAAAVKCAKHTEAAHSLVVMTLSKHTRVAIRQMGQNAADAKAARATEMAAVTEFAVATAQDAAAHMEMAAPGDEADEASYYCSLWLAGVLEVSA</sequence>
<dbReference type="AlphaFoldDB" id="A0A835TA46"/>
<proteinExistence type="predicted"/>
<protein>
    <submittedName>
        <fullName evidence="1">Uncharacterized protein</fullName>
    </submittedName>
</protein>
<dbReference type="Proteomes" id="UP000613740">
    <property type="component" value="Unassembled WGS sequence"/>
</dbReference>
<dbReference type="EMBL" id="JAEHOD010000039">
    <property type="protein sequence ID" value="KAG2439877.1"/>
    <property type="molecule type" value="Genomic_DNA"/>
</dbReference>
<reference evidence="1" key="1">
    <citation type="journal article" date="2020" name="bioRxiv">
        <title>Comparative genomics of Chlamydomonas.</title>
        <authorList>
            <person name="Craig R.J."/>
            <person name="Hasan A.R."/>
            <person name="Ness R.W."/>
            <person name="Keightley P.D."/>
        </authorList>
    </citation>
    <scope>NUCLEOTIDE SEQUENCE</scope>
    <source>
        <strain evidence="1">CCAP 11/173</strain>
    </source>
</reference>
<gene>
    <name evidence="1" type="ORF">HYH02_010507</name>
</gene>